<accession>A0A1P8KK03</accession>
<protein>
    <submittedName>
        <fullName evidence="2">UDP-N-acetylmuramate dehydrogenase</fullName>
    </submittedName>
</protein>
<evidence type="ECO:0000259" key="1">
    <source>
        <dbReference type="Pfam" id="PF14403"/>
    </source>
</evidence>
<reference evidence="2 3" key="1">
    <citation type="submission" date="2017-01" db="EMBL/GenBank/DDBJ databases">
        <title>Genome sequencing of Arcobacter sp. LPB0137.</title>
        <authorList>
            <person name="Lee G.-W."/>
            <person name="Yi H."/>
        </authorList>
    </citation>
    <scope>NUCLEOTIDE SEQUENCE [LARGE SCALE GENOMIC DNA]</scope>
    <source>
        <strain evidence="2 3">LPB0137</strain>
    </source>
</reference>
<keyword evidence="3" id="KW-1185">Reference proteome</keyword>
<dbReference type="EMBL" id="CP019070">
    <property type="protein sequence ID" value="APW64870.1"/>
    <property type="molecule type" value="Genomic_DNA"/>
</dbReference>
<dbReference type="KEGG" id="alp:LPB137_02915"/>
<dbReference type="STRING" id="1850254.LPB137_02915"/>
<dbReference type="OrthoDB" id="9804079at2"/>
<dbReference type="PIRSF" id="PIRSF005522">
    <property type="entry name" value="UCP005522"/>
    <property type="match status" value="1"/>
</dbReference>
<dbReference type="Gene3D" id="3.30.1490.270">
    <property type="match status" value="1"/>
</dbReference>
<sequence>MLEKPTEINTKFWEIFSKQDRQKIEEFKVYMDKFAVNFNLYKDGNFVEQSLPFDVIPRIISKQEFSKIEKGLVQRVTALNLFLEDLYTDAKIVKDGIVPKEFIENAEGYLKEFVGFSPSKKIRAHINGIDLVKDSKDDEWVILEDNLRVPSGSSYPLSVRNTYRKIYPEFFENFKIEPIQSYPKFITDAMNYVNTGGINVLLTPGRFNSAYYEHSYLAEKIGAQLVRAHELVVIDKKVYFKNYNGQKILVGSIYRRLDDDFIDPKFFNPESLIGVPGLVEAYLSGNVALMNAIGNGVADDKGIYYFVPKMIKYYLNEEPILKNAPTYLPYFKDDMDYVMKNMEKLVIKDVAEAGGYGVLFGHSMSALQIEDLKVTIKANPRRFIAQELIQFYDEKCYLNNELKDRKADFRAYVVAGEDVKVWNCGLTRYALEEGNFLVNSSQGGGFKDTWVMEL</sequence>
<dbReference type="InterPro" id="IPR051680">
    <property type="entry name" value="ATP-dep_Glu-Cys_Ligase-2"/>
</dbReference>
<proteinExistence type="predicted"/>
<dbReference type="PANTHER" id="PTHR34595">
    <property type="entry name" value="BLR5612 PROTEIN"/>
    <property type="match status" value="1"/>
</dbReference>
<dbReference type="InterPro" id="IPR016450">
    <property type="entry name" value="UCP005522"/>
</dbReference>
<organism evidence="2 3">
    <name type="scientific">Poseidonibacter parvus</name>
    <dbReference type="NCBI Taxonomy" id="1850254"/>
    <lineage>
        <taxon>Bacteria</taxon>
        <taxon>Pseudomonadati</taxon>
        <taxon>Campylobacterota</taxon>
        <taxon>Epsilonproteobacteria</taxon>
        <taxon>Campylobacterales</taxon>
        <taxon>Arcobacteraceae</taxon>
        <taxon>Poseidonibacter</taxon>
    </lineage>
</organism>
<evidence type="ECO:0000313" key="3">
    <source>
        <dbReference type="Proteomes" id="UP000186074"/>
    </source>
</evidence>
<dbReference type="AlphaFoldDB" id="A0A1P8KK03"/>
<dbReference type="SUPFAM" id="SSF56059">
    <property type="entry name" value="Glutathione synthetase ATP-binding domain-like"/>
    <property type="match status" value="1"/>
</dbReference>
<name>A0A1P8KK03_9BACT</name>
<feature type="domain" description="Circularly permuted ATP-grasp type 2" evidence="1">
    <location>
        <begin position="57"/>
        <end position="430"/>
    </location>
</feature>
<dbReference type="Gene3D" id="3.40.50.11290">
    <property type="match status" value="1"/>
</dbReference>
<dbReference type="PANTHER" id="PTHR34595:SF7">
    <property type="entry name" value="SLL1039 PROTEIN"/>
    <property type="match status" value="1"/>
</dbReference>
<dbReference type="Pfam" id="PF14403">
    <property type="entry name" value="CP_ATPgrasp_2"/>
    <property type="match status" value="1"/>
</dbReference>
<dbReference type="RefSeq" id="WP_076084168.1">
    <property type="nucleotide sequence ID" value="NZ_CP019070.1"/>
</dbReference>
<dbReference type="InterPro" id="IPR025841">
    <property type="entry name" value="CP_ATPgrasp_2"/>
</dbReference>
<dbReference type="Proteomes" id="UP000186074">
    <property type="component" value="Chromosome"/>
</dbReference>
<gene>
    <name evidence="2" type="ORF">LPB137_02915</name>
</gene>
<evidence type="ECO:0000313" key="2">
    <source>
        <dbReference type="EMBL" id="APW64870.1"/>
    </source>
</evidence>